<feature type="compositionally biased region" description="Basic and acidic residues" evidence="1">
    <location>
        <begin position="22"/>
        <end position="35"/>
    </location>
</feature>
<evidence type="ECO:0000313" key="3">
    <source>
        <dbReference type="Proteomes" id="UP000655225"/>
    </source>
</evidence>
<comment type="caution">
    <text evidence="2">The sequence shown here is derived from an EMBL/GenBank/DDBJ whole genome shotgun (WGS) entry which is preliminary data.</text>
</comment>
<proteinExistence type="predicted"/>
<keyword evidence="3" id="KW-1185">Reference proteome</keyword>
<feature type="region of interest" description="Disordered" evidence="1">
    <location>
        <begin position="1"/>
        <end position="41"/>
    </location>
</feature>
<protein>
    <submittedName>
        <fullName evidence="2">Uncharacterized protein</fullName>
    </submittedName>
</protein>
<dbReference type="OrthoDB" id="1915803at2759"/>
<feature type="compositionally biased region" description="Basic and acidic residues" evidence="1">
    <location>
        <begin position="126"/>
        <end position="136"/>
    </location>
</feature>
<accession>A0A834ZSA6</accession>
<dbReference type="AlphaFoldDB" id="A0A834ZSA6"/>
<dbReference type="Proteomes" id="UP000655225">
    <property type="component" value="Unassembled WGS sequence"/>
</dbReference>
<organism evidence="2 3">
    <name type="scientific">Tetracentron sinense</name>
    <name type="common">Spur-leaf</name>
    <dbReference type="NCBI Taxonomy" id="13715"/>
    <lineage>
        <taxon>Eukaryota</taxon>
        <taxon>Viridiplantae</taxon>
        <taxon>Streptophyta</taxon>
        <taxon>Embryophyta</taxon>
        <taxon>Tracheophyta</taxon>
        <taxon>Spermatophyta</taxon>
        <taxon>Magnoliopsida</taxon>
        <taxon>Trochodendrales</taxon>
        <taxon>Trochodendraceae</taxon>
        <taxon>Tetracentron</taxon>
    </lineage>
</organism>
<evidence type="ECO:0000313" key="2">
    <source>
        <dbReference type="EMBL" id="KAF8407617.1"/>
    </source>
</evidence>
<feature type="region of interest" description="Disordered" evidence="1">
    <location>
        <begin position="117"/>
        <end position="136"/>
    </location>
</feature>
<gene>
    <name evidence="2" type="ORF">HHK36_006750</name>
</gene>
<name>A0A834ZSA6_TETSI</name>
<reference evidence="2 3" key="1">
    <citation type="submission" date="2020-04" db="EMBL/GenBank/DDBJ databases">
        <title>Plant Genome Project.</title>
        <authorList>
            <person name="Zhang R.-G."/>
        </authorList>
    </citation>
    <scope>NUCLEOTIDE SEQUENCE [LARGE SCALE GENOMIC DNA]</scope>
    <source>
        <strain evidence="2">YNK0</strain>
        <tissue evidence="2">Leaf</tissue>
    </source>
</reference>
<dbReference type="EMBL" id="JABCRI010000004">
    <property type="protein sequence ID" value="KAF8407617.1"/>
    <property type="molecule type" value="Genomic_DNA"/>
</dbReference>
<sequence length="136" mass="14967">MSFLELGKPAPQVVAPKQSRHSSVEVPRRSEDKNNNEYYHGDCTSLHKTSVADGAEVRMHYLLGRVTRGFVVKIASRDVRIVVLQRRTRSHVCSSASSAVLNACVFLLALMATSRPAHATTTGRHRKEDPSALKAS</sequence>
<evidence type="ECO:0000256" key="1">
    <source>
        <dbReference type="SAM" id="MobiDB-lite"/>
    </source>
</evidence>